<comment type="caution">
    <text evidence="2">The sequence shown here is derived from an EMBL/GenBank/DDBJ whole genome shotgun (WGS) entry which is preliminary data.</text>
</comment>
<reference evidence="2" key="1">
    <citation type="submission" date="2016-10" db="EMBL/GenBank/DDBJ databases">
        <title>Sequence of Gallionella enrichment culture.</title>
        <authorList>
            <person name="Poehlein A."/>
            <person name="Muehling M."/>
            <person name="Daniel R."/>
        </authorList>
    </citation>
    <scope>NUCLEOTIDE SEQUENCE</scope>
</reference>
<proteinExistence type="predicted"/>
<name>A0A1J5PX01_9ZZZZ</name>
<dbReference type="EMBL" id="MLJW01005479">
    <property type="protein sequence ID" value="OIQ68149.1"/>
    <property type="molecule type" value="Genomic_DNA"/>
</dbReference>
<evidence type="ECO:0000313" key="2">
    <source>
        <dbReference type="EMBL" id="OIQ68149.1"/>
    </source>
</evidence>
<accession>A0A1J5PX01</accession>
<dbReference type="AlphaFoldDB" id="A0A1J5PX01"/>
<organism evidence="2">
    <name type="scientific">mine drainage metagenome</name>
    <dbReference type="NCBI Taxonomy" id="410659"/>
    <lineage>
        <taxon>unclassified sequences</taxon>
        <taxon>metagenomes</taxon>
        <taxon>ecological metagenomes</taxon>
    </lineage>
</organism>
<protein>
    <submittedName>
        <fullName evidence="2">Uncharacterized protein</fullName>
    </submittedName>
</protein>
<feature type="region of interest" description="Disordered" evidence="1">
    <location>
        <begin position="22"/>
        <end position="56"/>
    </location>
</feature>
<feature type="compositionally biased region" description="Basic and acidic residues" evidence="1">
    <location>
        <begin position="22"/>
        <end position="48"/>
    </location>
</feature>
<evidence type="ECO:0000256" key="1">
    <source>
        <dbReference type="SAM" id="MobiDB-lite"/>
    </source>
</evidence>
<sequence length="181" mass="20135">MHRAPLDGGQGRPAIYGVAEHVEHPREDRLADRGVQRPAGVEDRHSTREPLGGRQGDPAHVAFVLLGEDLDDDLIVRSGAEHRIDGRKGPVETDIHNTPPNSDNHTCRRIVSGFGVSHWSHLETRRAQARRFGDARTRLVCFHARRAGADHARLAPRRRRRGCARILITMAVHSFALAASR</sequence>
<gene>
    <name evidence="2" type="ORF">GALL_502620</name>
</gene>